<proteinExistence type="predicted"/>
<feature type="region of interest" description="Disordered" evidence="1">
    <location>
        <begin position="1"/>
        <end position="95"/>
    </location>
</feature>
<reference evidence="2 3" key="1">
    <citation type="submission" date="2024-09" db="EMBL/GenBank/DDBJ databases">
        <title>Chromosome-scale assembly of Riccia fluitans.</title>
        <authorList>
            <person name="Paukszto L."/>
            <person name="Sawicki J."/>
            <person name="Karawczyk K."/>
            <person name="Piernik-Szablinska J."/>
            <person name="Szczecinska M."/>
            <person name="Mazdziarz M."/>
        </authorList>
    </citation>
    <scope>NUCLEOTIDE SEQUENCE [LARGE SCALE GENOMIC DNA]</scope>
    <source>
        <strain evidence="2">Rf_01</strain>
        <tissue evidence="2">Aerial parts of the thallus</tissue>
    </source>
</reference>
<evidence type="ECO:0000313" key="2">
    <source>
        <dbReference type="EMBL" id="KAL2623150.1"/>
    </source>
</evidence>
<name>A0ABD1Y9C0_9MARC</name>
<evidence type="ECO:0000313" key="3">
    <source>
        <dbReference type="Proteomes" id="UP001605036"/>
    </source>
</evidence>
<dbReference type="Proteomes" id="UP001605036">
    <property type="component" value="Unassembled WGS sequence"/>
</dbReference>
<sequence>MERPVIESTRCHNVGGSRSSQSDSRFRDSPDTHRPTVLAPTISLIRSRTSPAMESPEERINSDSSDQSNSSDHERPSAHRPIPRASISLQISSSE</sequence>
<protein>
    <submittedName>
        <fullName evidence="2">Uncharacterized protein</fullName>
    </submittedName>
</protein>
<gene>
    <name evidence="2" type="ORF">R1flu_003355</name>
</gene>
<comment type="caution">
    <text evidence="2">The sequence shown here is derived from an EMBL/GenBank/DDBJ whole genome shotgun (WGS) entry which is preliminary data.</text>
</comment>
<accession>A0ABD1Y9C0</accession>
<feature type="compositionally biased region" description="Basic and acidic residues" evidence="1">
    <location>
        <begin position="24"/>
        <end position="34"/>
    </location>
</feature>
<organism evidence="2 3">
    <name type="scientific">Riccia fluitans</name>
    <dbReference type="NCBI Taxonomy" id="41844"/>
    <lineage>
        <taxon>Eukaryota</taxon>
        <taxon>Viridiplantae</taxon>
        <taxon>Streptophyta</taxon>
        <taxon>Embryophyta</taxon>
        <taxon>Marchantiophyta</taxon>
        <taxon>Marchantiopsida</taxon>
        <taxon>Marchantiidae</taxon>
        <taxon>Marchantiales</taxon>
        <taxon>Ricciaceae</taxon>
        <taxon>Riccia</taxon>
    </lineage>
</organism>
<evidence type="ECO:0000256" key="1">
    <source>
        <dbReference type="SAM" id="MobiDB-lite"/>
    </source>
</evidence>
<dbReference type="EMBL" id="JBHFFA010000006">
    <property type="protein sequence ID" value="KAL2623150.1"/>
    <property type="molecule type" value="Genomic_DNA"/>
</dbReference>
<keyword evidence="3" id="KW-1185">Reference proteome</keyword>
<dbReference type="AlphaFoldDB" id="A0ABD1Y9C0"/>